<keyword evidence="3" id="KW-1185">Reference proteome</keyword>
<name>A0A0L0GB62_9EUKA</name>
<accession>A0A0L0GB62</accession>
<dbReference type="GeneID" id="25902207"/>
<reference evidence="2 3" key="1">
    <citation type="submission" date="2011-02" db="EMBL/GenBank/DDBJ databases">
        <title>The Genome Sequence of Sphaeroforma arctica JP610.</title>
        <authorList>
            <consortium name="The Broad Institute Genome Sequencing Platform"/>
            <person name="Russ C."/>
            <person name="Cuomo C."/>
            <person name="Young S.K."/>
            <person name="Zeng Q."/>
            <person name="Gargeya S."/>
            <person name="Alvarado L."/>
            <person name="Berlin A."/>
            <person name="Chapman S.B."/>
            <person name="Chen Z."/>
            <person name="Freedman E."/>
            <person name="Gellesch M."/>
            <person name="Goldberg J."/>
            <person name="Griggs A."/>
            <person name="Gujja S."/>
            <person name="Heilman E."/>
            <person name="Heiman D."/>
            <person name="Howarth C."/>
            <person name="Mehta T."/>
            <person name="Neiman D."/>
            <person name="Pearson M."/>
            <person name="Roberts A."/>
            <person name="Saif S."/>
            <person name="Shea T."/>
            <person name="Shenoy N."/>
            <person name="Sisk P."/>
            <person name="Stolte C."/>
            <person name="Sykes S."/>
            <person name="White J."/>
            <person name="Yandava C."/>
            <person name="Burger G."/>
            <person name="Gray M.W."/>
            <person name="Holland P.W.H."/>
            <person name="King N."/>
            <person name="Lang F.B.F."/>
            <person name="Roger A.J."/>
            <person name="Ruiz-Trillo I."/>
            <person name="Haas B."/>
            <person name="Nusbaum C."/>
            <person name="Birren B."/>
        </authorList>
    </citation>
    <scope>NUCLEOTIDE SEQUENCE [LARGE SCALE GENOMIC DNA]</scope>
    <source>
        <strain evidence="2 3">JP610</strain>
    </source>
</reference>
<evidence type="ECO:0000313" key="3">
    <source>
        <dbReference type="Proteomes" id="UP000054560"/>
    </source>
</evidence>
<organism evidence="2 3">
    <name type="scientific">Sphaeroforma arctica JP610</name>
    <dbReference type="NCBI Taxonomy" id="667725"/>
    <lineage>
        <taxon>Eukaryota</taxon>
        <taxon>Ichthyosporea</taxon>
        <taxon>Ichthyophonida</taxon>
        <taxon>Sphaeroforma</taxon>
    </lineage>
</organism>
<feature type="region of interest" description="Disordered" evidence="1">
    <location>
        <begin position="54"/>
        <end position="85"/>
    </location>
</feature>
<protein>
    <submittedName>
        <fullName evidence="2">Uncharacterized protein</fullName>
    </submittedName>
</protein>
<evidence type="ECO:0000313" key="2">
    <source>
        <dbReference type="EMBL" id="KNC86134.1"/>
    </source>
</evidence>
<evidence type="ECO:0000256" key="1">
    <source>
        <dbReference type="SAM" id="MobiDB-lite"/>
    </source>
</evidence>
<dbReference type="AlphaFoldDB" id="A0A0L0GB62"/>
<dbReference type="Proteomes" id="UP000054560">
    <property type="component" value="Unassembled WGS sequence"/>
</dbReference>
<sequence length="85" mass="9820">MLQRYKNYQQKLMGQGLTNEAMMEPWNVQVNDEDILMKVEAHFETARGVMERKRNEAATRAQYPGLDELSSKLNSNAARTEVSEQ</sequence>
<dbReference type="RefSeq" id="XP_014160036.1">
    <property type="nucleotide sequence ID" value="XM_014304561.1"/>
</dbReference>
<gene>
    <name evidence="2" type="ORF">SARC_01703</name>
</gene>
<proteinExistence type="predicted"/>
<dbReference type="EMBL" id="KQ241666">
    <property type="protein sequence ID" value="KNC86134.1"/>
    <property type="molecule type" value="Genomic_DNA"/>
</dbReference>